<name>A0ABQ7CX09_BRACR</name>
<sequence length="759" mass="81442">MTEDPPQDPPPLPRLPPDPVFLGPDAGLRGSLLSSPSSSPMDLSPAVSVPDSTVPDKNLASSGPSPPLTGSFIFGSLSPSVPLPSVLSVDTTKTVPDLAKPGSSKIPSAATHLTSSSNPSESAYNWASNLNSASKFPPPSASVSMSADGRLRVKIPNGVFERRAKIHTDFIVGIFYGKAPSYGKIWAVLNYLWGKDRRVTIHHLAKNAYIFHIPSPSLRKRILQHELWRVGDSPFFVTEWKAEFSLNPPSLDKASVWAKIQGIPFDLITNEGLSSICTPLGRVVDAKPFTSISSAEVKVIVDLTKPLPAEVELECDNGKILVLEITYPWLPSLCLICNEIGHKATRCPASIAKEKTEFKGKGVASDTDPAKEWQTPNRKSKGKKSKKKQVDSDVGTNLAGPSSSKHVYVEKSKAFSAPAQVVSSNMFLPLQGEEPEKDSKIGSSMPLSSDGSDGSEVGGTSGAGSISEDGTLALGFPLRPSSVTGSTIQQSQSQPPSSSLVLSTGTWLNSTVFFGSSPKSSAERKKKKRKYSSPVRQGTNALEASDYLKDDCLIINCTVGVVRARLEGPKQFGIVPPPSNMGQGLKDLLDSELGCDIAFRVGEETYKAHKLILAARSPVFRAQFYGPVGNNSVDRVVIEDMDPSIFQAMLSFIYTDELPDVHEITRSTSTASFTNMIQHLLAAADLYDLGRLKILSVMKSEGFKHLNQSCPSVLPELLNTVAAADKSSTSSGQSSKKRSVSSVLGCDTSTTNARQLRRM</sequence>
<feature type="region of interest" description="Disordered" evidence="2">
    <location>
        <begin position="98"/>
        <end position="119"/>
    </location>
</feature>
<dbReference type="Gene3D" id="3.30.710.10">
    <property type="entry name" value="Potassium Channel Kv1.1, Chain A"/>
    <property type="match status" value="1"/>
</dbReference>
<feature type="region of interest" description="Disordered" evidence="2">
    <location>
        <begin position="432"/>
        <end position="501"/>
    </location>
</feature>
<feature type="compositionally biased region" description="Basic residues" evidence="2">
    <location>
        <begin position="378"/>
        <end position="387"/>
    </location>
</feature>
<dbReference type="InterPro" id="IPR025558">
    <property type="entry name" value="DUF4283"/>
</dbReference>
<gene>
    <name evidence="4" type="ORF">DY000_02013969</name>
</gene>
<reference evidence="4 5" key="1">
    <citation type="journal article" date="2020" name="BMC Genomics">
        <title>Intraspecific diversification of the crop wild relative Brassica cretica Lam. using demographic model selection.</title>
        <authorList>
            <person name="Kioukis A."/>
            <person name="Michalopoulou V.A."/>
            <person name="Briers L."/>
            <person name="Pirintsos S."/>
            <person name="Studholme D.J."/>
            <person name="Pavlidis P."/>
            <person name="Sarris P.F."/>
        </authorList>
    </citation>
    <scope>NUCLEOTIDE SEQUENCE [LARGE SCALE GENOMIC DNA]</scope>
    <source>
        <strain evidence="5">cv. PFS-1207/04</strain>
    </source>
</reference>
<feature type="region of interest" description="Disordered" evidence="2">
    <location>
        <begin position="1"/>
        <end position="64"/>
    </location>
</feature>
<dbReference type="PANTHER" id="PTHR26379">
    <property type="entry name" value="BTB/POZ AND MATH DOMAIN-CONTAINING PROTEIN 1"/>
    <property type="match status" value="1"/>
</dbReference>
<dbReference type="Pfam" id="PF00651">
    <property type="entry name" value="BTB"/>
    <property type="match status" value="1"/>
</dbReference>
<dbReference type="InterPro" id="IPR011333">
    <property type="entry name" value="SKP1/BTB/POZ_sf"/>
</dbReference>
<feature type="domain" description="BTB" evidence="3">
    <location>
        <begin position="595"/>
        <end position="658"/>
    </location>
</feature>
<comment type="caution">
    <text evidence="4">The sequence shown here is derived from an EMBL/GenBank/DDBJ whole genome shotgun (WGS) entry which is preliminary data.</text>
</comment>
<proteinExistence type="predicted"/>
<organism evidence="4 5">
    <name type="scientific">Brassica cretica</name>
    <name type="common">Mustard</name>
    <dbReference type="NCBI Taxonomy" id="69181"/>
    <lineage>
        <taxon>Eukaryota</taxon>
        <taxon>Viridiplantae</taxon>
        <taxon>Streptophyta</taxon>
        <taxon>Embryophyta</taxon>
        <taxon>Tracheophyta</taxon>
        <taxon>Spermatophyta</taxon>
        <taxon>Magnoliopsida</taxon>
        <taxon>eudicotyledons</taxon>
        <taxon>Gunneridae</taxon>
        <taxon>Pentapetalae</taxon>
        <taxon>rosids</taxon>
        <taxon>malvids</taxon>
        <taxon>Brassicales</taxon>
        <taxon>Brassicaceae</taxon>
        <taxon>Brassiceae</taxon>
        <taxon>Brassica</taxon>
    </lineage>
</organism>
<evidence type="ECO:0000313" key="4">
    <source>
        <dbReference type="EMBL" id="KAF3563179.1"/>
    </source>
</evidence>
<feature type="region of interest" description="Disordered" evidence="2">
    <location>
        <begin position="725"/>
        <end position="746"/>
    </location>
</feature>
<dbReference type="Pfam" id="PF14111">
    <property type="entry name" value="DUF4283"/>
    <property type="match status" value="1"/>
</dbReference>
<dbReference type="Proteomes" id="UP000266723">
    <property type="component" value="Unassembled WGS sequence"/>
</dbReference>
<evidence type="ECO:0000256" key="2">
    <source>
        <dbReference type="SAM" id="MobiDB-lite"/>
    </source>
</evidence>
<accession>A0ABQ7CX09</accession>
<dbReference type="InterPro" id="IPR000210">
    <property type="entry name" value="BTB/POZ_dom"/>
</dbReference>
<dbReference type="CDD" id="cd18280">
    <property type="entry name" value="BTB_POZ_BPM_plant"/>
    <property type="match status" value="1"/>
</dbReference>
<feature type="compositionally biased region" description="Low complexity" evidence="2">
    <location>
        <begin position="31"/>
        <end position="45"/>
    </location>
</feature>
<evidence type="ECO:0000259" key="3">
    <source>
        <dbReference type="PROSITE" id="PS50097"/>
    </source>
</evidence>
<dbReference type="PANTHER" id="PTHR26379:SF293">
    <property type="entry name" value="BTB_POZ AND MATH DOMAIN-CONTAINING PROTEIN 3"/>
    <property type="match status" value="1"/>
</dbReference>
<evidence type="ECO:0000313" key="5">
    <source>
        <dbReference type="Proteomes" id="UP000266723"/>
    </source>
</evidence>
<keyword evidence="5" id="KW-1185">Reference proteome</keyword>
<feature type="region of interest" description="Disordered" evidence="2">
    <location>
        <begin position="358"/>
        <end position="403"/>
    </location>
</feature>
<dbReference type="EMBL" id="QGKV02000759">
    <property type="protein sequence ID" value="KAF3563179.1"/>
    <property type="molecule type" value="Genomic_DNA"/>
</dbReference>
<dbReference type="SMART" id="SM00225">
    <property type="entry name" value="BTB"/>
    <property type="match status" value="1"/>
</dbReference>
<feature type="compositionally biased region" description="Low complexity" evidence="2">
    <location>
        <begin position="481"/>
        <end position="501"/>
    </location>
</feature>
<dbReference type="PROSITE" id="PS50097">
    <property type="entry name" value="BTB"/>
    <property type="match status" value="1"/>
</dbReference>
<protein>
    <recommendedName>
        <fullName evidence="3">BTB domain-containing protein</fullName>
    </recommendedName>
</protein>
<dbReference type="SUPFAM" id="SSF54695">
    <property type="entry name" value="POZ domain"/>
    <property type="match status" value="1"/>
</dbReference>
<feature type="compositionally biased region" description="Pro residues" evidence="2">
    <location>
        <begin position="7"/>
        <end position="19"/>
    </location>
</feature>
<evidence type="ECO:0000256" key="1">
    <source>
        <dbReference type="ARBA" id="ARBA00004906"/>
    </source>
</evidence>
<dbReference type="InterPro" id="IPR045005">
    <property type="entry name" value="BPM1-6"/>
</dbReference>
<comment type="pathway">
    <text evidence="1">Protein modification; protein ubiquitination.</text>
</comment>
<feature type="region of interest" description="Disordered" evidence="2">
    <location>
        <begin position="517"/>
        <end position="536"/>
    </location>
</feature>